<dbReference type="GO" id="GO:0043190">
    <property type="term" value="C:ATP-binding cassette (ABC) transporter complex"/>
    <property type="evidence" value="ECO:0007669"/>
    <property type="project" value="InterPro"/>
</dbReference>
<dbReference type="SUPFAM" id="SSF53850">
    <property type="entry name" value="Periplasmic binding protein-like II"/>
    <property type="match status" value="1"/>
</dbReference>
<evidence type="ECO:0000259" key="3">
    <source>
        <dbReference type="Pfam" id="PF00496"/>
    </source>
</evidence>
<sequence>MKKRLNIFMSVFFALMLVLAGCTTTGDKADPEKDDDNKDPNVETPAEKKVLRTNNHSEPGALHPGLAQGTHDSWVIDHVFEGLTVKAPDGTIAPGMAETWDTSEDGLTWTFHLRDGVQWSNGDPVTAADFEYAWKFALDPNNASQYAYQMYYLENGQAFNEVGATILKEYNEAVEKAEKDGTEPPEKPVIAEADLQPARDKVGVKALDEKTLEVKLATATPYFLDLTSFYTYYPINKTVAESNPDWFKEAATFVSNGAFKLTEWKHKESLTLAKNDSYYDAAKVNLDEVVLYVIEDNNTAWQMYQTGEIDLLDNLPSEVTGKLIADQAPDFHNAAELSTYYYNLNSDVKPFNNPKVRRAFGMAIDRQTIVEHVAQGGQMPAYGVVPPGMPDVSGDFRENAGALFEENYDEAKKLLAEGLAEEGLKKLPELTLLYNTNEIHKVIAEAIQEMWRKNLGVENVTLENVEFQVKLDREQSGDYMISRAGWIGDYVDPMTYLDLWVSDGPYNDANYSNPEYDALVNTAKTSMDPTVRMEAMHQAEQILMNDMPIIPVYYYTRPHVYKENVTGIYTLINRQPSFKFADIE</sequence>
<dbReference type="PANTHER" id="PTHR30290:SF79">
    <property type="entry name" value="DIPEPTIDE-BINDING PROTEIN DPPE"/>
    <property type="match status" value="1"/>
</dbReference>
<dbReference type="InterPro" id="IPR030678">
    <property type="entry name" value="Peptide/Ni-bd"/>
</dbReference>
<feature type="compositionally biased region" description="Basic and acidic residues" evidence="1">
    <location>
        <begin position="27"/>
        <end position="50"/>
    </location>
</feature>
<evidence type="ECO:0000256" key="1">
    <source>
        <dbReference type="SAM" id="MobiDB-lite"/>
    </source>
</evidence>
<comment type="caution">
    <text evidence="4">The sequence shown here is derived from an EMBL/GenBank/DDBJ whole genome shotgun (WGS) entry which is preliminary data.</text>
</comment>
<accession>A0A9C7L8V9</accession>
<keyword evidence="5" id="KW-1185">Reference proteome</keyword>
<dbReference type="PROSITE" id="PS51257">
    <property type="entry name" value="PROKAR_LIPOPROTEIN"/>
    <property type="match status" value="1"/>
</dbReference>
<feature type="chain" id="PRO_5038602208" evidence="2">
    <location>
        <begin position="21"/>
        <end position="584"/>
    </location>
</feature>
<dbReference type="Gene3D" id="3.10.105.10">
    <property type="entry name" value="Dipeptide-binding Protein, Domain 3"/>
    <property type="match status" value="1"/>
</dbReference>
<evidence type="ECO:0000313" key="4">
    <source>
        <dbReference type="EMBL" id="CAG9606527.1"/>
    </source>
</evidence>
<feature type="domain" description="Solute-binding protein family 5" evidence="3">
    <location>
        <begin position="92"/>
        <end position="507"/>
    </location>
</feature>
<dbReference type="Gene3D" id="3.40.190.10">
    <property type="entry name" value="Periplasmic binding protein-like II"/>
    <property type="match status" value="1"/>
</dbReference>
<dbReference type="AlphaFoldDB" id="A0A9C7L8V9"/>
<dbReference type="EMBL" id="CAKJTG010000001">
    <property type="protein sequence ID" value="CAG9606527.1"/>
    <property type="molecule type" value="Genomic_DNA"/>
</dbReference>
<dbReference type="Proteomes" id="UP000789845">
    <property type="component" value="Unassembled WGS sequence"/>
</dbReference>
<feature type="signal peptide" evidence="2">
    <location>
        <begin position="1"/>
        <end position="20"/>
    </location>
</feature>
<dbReference type="Gene3D" id="3.90.76.10">
    <property type="entry name" value="Dipeptide-binding Protein, Domain 1"/>
    <property type="match status" value="1"/>
</dbReference>
<reference evidence="4" key="1">
    <citation type="submission" date="2021-10" db="EMBL/GenBank/DDBJ databases">
        <authorList>
            <person name="Criscuolo A."/>
        </authorList>
    </citation>
    <scope>NUCLEOTIDE SEQUENCE</scope>
    <source>
        <strain evidence="4">CIP111885</strain>
    </source>
</reference>
<dbReference type="PANTHER" id="PTHR30290">
    <property type="entry name" value="PERIPLASMIC BINDING COMPONENT OF ABC TRANSPORTER"/>
    <property type="match status" value="1"/>
</dbReference>
<dbReference type="Pfam" id="PF00496">
    <property type="entry name" value="SBP_bac_5"/>
    <property type="match status" value="1"/>
</dbReference>
<dbReference type="InterPro" id="IPR000914">
    <property type="entry name" value="SBP_5_dom"/>
</dbReference>
<dbReference type="GO" id="GO:1904680">
    <property type="term" value="F:peptide transmembrane transporter activity"/>
    <property type="evidence" value="ECO:0007669"/>
    <property type="project" value="TreeGrafter"/>
</dbReference>
<protein>
    <submittedName>
        <fullName evidence="4">Oligopeptide-binding protein OppA</fullName>
    </submittedName>
</protein>
<dbReference type="FunFam" id="3.10.105.10:FF:000001">
    <property type="entry name" value="Oligopeptide ABC transporter, oligopeptide-binding protein"/>
    <property type="match status" value="1"/>
</dbReference>
<evidence type="ECO:0000313" key="5">
    <source>
        <dbReference type="Proteomes" id="UP000789845"/>
    </source>
</evidence>
<dbReference type="RefSeq" id="WP_230494809.1">
    <property type="nucleotide sequence ID" value="NZ_CAKJTG010000001.1"/>
</dbReference>
<gene>
    <name evidence="4" type="primary">oppA_1</name>
    <name evidence="4" type="ORF">NEOCIP111885_00215</name>
</gene>
<dbReference type="PIRSF" id="PIRSF002741">
    <property type="entry name" value="MppA"/>
    <property type="match status" value="1"/>
</dbReference>
<evidence type="ECO:0000256" key="2">
    <source>
        <dbReference type="SAM" id="SignalP"/>
    </source>
</evidence>
<dbReference type="CDD" id="cd08504">
    <property type="entry name" value="PBP2_OppA"/>
    <property type="match status" value="1"/>
</dbReference>
<proteinExistence type="predicted"/>
<dbReference type="InterPro" id="IPR039424">
    <property type="entry name" value="SBP_5"/>
</dbReference>
<feature type="region of interest" description="Disordered" evidence="1">
    <location>
        <begin position="26"/>
        <end position="64"/>
    </location>
</feature>
<keyword evidence="2" id="KW-0732">Signal</keyword>
<name>A0A9C7L8V9_9BACI</name>
<organism evidence="4 5">
    <name type="scientific">Pseudoneobacillus rhizosphaerae</name>
    <dbReference type="NCBI Taxonomy" id="2880968"/>
    <lineage>
        <taxon>Bacteria</taxon>
        <taxon>Bacillati</taxon>
        <taxon>Bacillota</taxon>
        <taxon>Bacilli</taxon>
        <taxon>Bacillales</taxon>
        <taxon>Bacillaceae</taxon>
        <taxon>Pseudoneobacillus</taxon>
    </lineage>
</organism>
<dbReference type="GO" id="GO:0042597">
    <property type="term" value="C:periplasmic space"/>
    <property type="evidence" value="ECO:0007669"/>
    <property type="project" value="UniProtKB-ARBA"/>
</dbReference>
<dbReference type="GO" id="GO:0015833">
    <property type="term" value="P:peptide transport"/>
    <property type="evidence" value="ECO:0007669"/>
    <property type="project" value="TreeGrafter"/>
</dbReference>